<evidence type="ECO:0000313" key="2">
    <source>
        <dbReference type="EMBL" id="KAJ3691061.1"/>
    </source>
</evidence>
<evidence type="ECO:0000313" key="3">
    <source>
        <dbReference type="Proteomes" id="UP001210211"/>
    </source>
</evidence>
<dbReference type="EMBL" id="JAMRDG010000002">
    <property type="protein sequence ID" value="KAJ3691061.1"/>
    <property type="molecule type" value="Genomic_DNA"/>
</dbReference>
<sequence>MSSSYVKLTKEQAAPTEDITPGELNQPIHVPQLNRKRCLECQQELPDSHNPPQDEPWMTGICGCAEDPESCKTGLFCPCVLYGKNMETLQGTPWQEDCAGHSCFLVSGAAMVVSLATCQMSPDTVWCIAEGLLCGWCIFAATISRGREQMQKKFHLEDSPCDSCWVHTWMHPCAICQEHREMKRLIIDVEKKEDTVIDPPSVQEMSTSTAVQPGNSSS</sequence>
<name>A0AAD5ZCK2_9POAL</name>
<dbReference type="Pfam" id="PF04749">
    <property type="entry name" value="PLAC8"/>
    <property type="match status" value="1"/>
</dbReference>
<comment type="caution">
    <text evidence="2">The sequence shown here is derived from an EMBL/GenBank/DDBJ whole genome shotgun (WGS) entry which is preliminary data.</text>
</comment>
<protein>
    <submittedName>
        <fullName evidence="2">Uncharacterized protein</fullName>
    </submittedName>
</protein>
<feature type="region of interest" description="Disordered" evidence="1">
    <location>
        <begin position="1"/>
        <end position="26"/>
    </location>
</feature>
<keyword evidence="3" id="KW-1185">Reference proteome</keyword>
<dbReference type="InterPro" id="IPR006461">
    <property type="entry name" value="PLAC_motif_containing"/>
</dbReference>
<dbReference type="AlphaFoldDB" id="A0AAD5ZCK2"/>
<proteinExistence type="predicted"/>
<accession>A0AAD5ZCK2</accession>
<evidence type="ECO:0000256" key="1">
    <source>
        <dbReference type="SAM" id="MobiDB-lite"/>
    </source>
</evidence>
<dbReference type="PANTHER" id="PTHR15907">
    <property type="entry name" value="DUF614 FAMILY PROTEIN-RELATED"/>
    <property type="match status" value="1"/>
</dbReference>
<dbReference type="NCBIfam" id="TIGR01571">
    <property type="entry name" value="A_thal_Cys_rich"/>
    <property type="match status" value="1"/>
</dbReference>
<dbReference type="Proteomes" id="UP001210211">
    <property type="component" value="Unassembled WGS sequence"/>
</dbReference>
<gene>
    <name evidence="2" type="ORF">LUZ61_020225</name>
</gene>
<organism evidence="2 3">
    <name type="scientific">Rhynchospora tenuis</name>
    <dbReference type="NCBI Taxonomy" id="198213"/>
    <lineage>
        <taxon>Eukaryota</taxon>
        <taxon>Viridiplantae</taxon>
        <taxon>Streptophyta</taxon>
        <taxon>Embryophyta</taxon>
        <taxon>Tracheophyta</taxon>
        <taxon>Spermatophyta</taxon>
        <taxon>Magnoliopsida</taxon>
        <taxon>Liliopsida</taxon>
        <taxon>Poales</taxon>
        <taxon>Cyperaceae</taxon>
        <taxon>Cyperoideae</taxon>
        <taxon>Rhynchosporeae</taxon>
        <taxon>Rhynchospora</taxon>
    </lineage>
</organism>
<reference evidence="2 3" key="1">
    <citation type="journal article" date="2022" name="Cell">
        <title>Repeat-based holocentromeres influence genome architecture and karyotype evolution.</title>
        <authorList>
            <person name="Hofstatter P.G."/>
            <person name="Thangavel G."/>
            <person name="Lux T."/>
            <person name="Neumann P."/>
            <person name="Vondrak T."/>
            <person name="Novak P."/>
            <person name="Zhang M."/>
            <person name="Costa L."/>
            <person name="Castellani M."/>
            <person name="Scott A."/>
            <person name="Toegelov H."/>
            <person name="Fuchs J."/>
            <person name="Mata-Sucre Y."/>
            <person name="Dias Y."/>
            <person name="Vanzela A.L.L."/>
            <person name="Huettel B."/>
            <person name="Almeida C.C.S."/>
            <person name="Simkova H."/>
            <person name="Souza G."/>
            <person name="Pedrosa-Harand A."/>
            <person name="Macas J."/>
            <person name="Mayer K.F.X."/>
            <person name="Houben A."/>
            <person name="Marques A."/>
        </authorList>
    </citation>
    <scope>NUCLEOTIDE SEQUENCE [LARGE SCALE GENOMIC DNA]</scope>
    <source>
        <strain evidence="2">RhyTen1mFocal</strain>
    </source>
</reference>
<feature type="region of interest" description="Disordered" evidence="1">
    <location>
        <begin position="198"/>
        <end position="218"/>
    </location>
</feature>
<feature type="compositionally biased region" description="Polar residues" evidence="1">
    <location>
        <begin position="203"/>
        <end position="218"/>
    </location>
</feature>